<dbReference type="Pfam" id="PF02870">
    <property type="entry name" value="Methyltransf_1N"/>
    <property type="match status" value="1"/>
</dbReference>
<keyword evidence="3 8" id="KW-0489">Methyltransferase</keyword>
<dbReference type="AlphaFoldDB" id="A0A537JAH7"/>
<keyword evidence="4 8" id="KW-0808">Transferase</keyword>
<dbReference type="NCBIfam" id="TIGR00589">
    <property type="entry name" value="ogt"/>
    <property type="match status" value="1"/>
</dbReference>
<keyword evidence="2 8" id="KW-0963">Cytoplasm</keyword>
<evidence type="ECO:0000313" key="12">
    <source>
        <dbReference type="Proteomes" id="UP000320048"/>
    </source>
</evidence>
<keyword evidence="6 8" id="KW-0234">DNA repair</keyword>
<protein>
    <recommendedName>
        <fullName evidence="8">Methylated-DNA--protein-cysteine methyltransferase</fullName>
        <ecNumber evidence="8">2.1.1.63</ecNumber>
    </recommendedName>
    <alternativeName>
        <fullName evidence="8">6-O-methylguanine-DNA methyltransferase</fullName>
        <shortName evidence="8">MGMT</shortName>
    </alternativeName>
    <alternativeName>
        <fullName evidence="8">O-6-methylguanine-DNA-alkyltransferase</fullName>
    </alternativeName>
</protein>
<proteinExistence type="inferred from homology"/>
<dbReference type="EMBL" id="VBAO01000216">
    <property type="protein sequence ID" value="TMI80513.1"/>
    <property type="molecule type" value="Genomic_DNA"/>
</dbReference>
<comment type="miscellaneous">
    <text evidence="8">This enzyme catalyzes only one turnover and therefore is not strictly catalytic. According to one definition, an enzyme is a biocatalyst that acts repeatedly and over many reaction cycles.</text>
</comment>
<comment type="catalytic activity">
    <reaction evidence="7 8">
        <text>a 6-O-methyl-2'-deoxyguanosine in DNA + L-cysteinyl-[protein] = S-methyl-L-cysteinyl-[protein] + a 2'-deoxyguanosine in DNA</text>
        <dbReference type="Rhea" id="RHEA:24000"/>
        <dbReference type="Rhea" id="RHEA-COMP:10131"/>
        <dbReference type="Rhea" id="RHEA-COMP:10132"/>
        <dbReference type="Rhea" id="RHEA-COMP:11367"/>
        <dbReference type="Rhea" id="RHEA-COMP:11368"/>
        <dbReference type="ChEBI" id="CHEBI:29950"/>
        <dbReference type="ChEBI" id="CHEBI:82612"/>
        <dbReference type="ChEBI" id="CHEBI:85445"/>
        <dbReference type="ChEBI" id="CHEBI:85448"/>
        <dbReference type="EC" id="2.1.1.63"/>
    </reaction>
</comment>
<evidence type="ECO:0000256" key="3">
    <source>
        <dbReference type="ARBA" id="ARBA00022603"/>
    </source>
</evidence>
<dbReference type="GO" id="GO:0005737">
    <property type="term" value="C:cytoplasm"/>
    <property type="evidence" value="ECO:0007669"/>
    <property type="project" value="UniProtKB-SubCell"/>
</dbReference>
<dbReference type="InterPro" id="IPR001497">
    <property type="entry name" value="MethylDNA_cys_MeTrfase_AS"/>
</dbReference>
<feature type="active site" description="Nucleophile; methyl group acceptor" evidence="8">
    <location>
        <position position="135"/>
    </location>
</feature>
<dbReference type="Pfam" id="PF01035">
    <property type="entry name" value="DNA_binding_1"/>
    <property type="match status" value="1"/>
</dbReference>
<comment type="similarity">
    <text evidence="8">Belongs to the MGMT family.</text>
</comment>
<dbReference type="GO" id="GO:0006307">
    <property type="term" value="P:DNA alkylation repair"/>
    <property type="evidence" value="ECO:0007669"/>
    <property type="project" value="UniProtKB-UniRule"/>
</dbReference>
<evidence type="ECO:0000256" key="1">
    <source>
        <dbReference type="ARBA" id="ARBA00001286"/>
    </source>
</evidence>
<evidence type="ECO:0000256" key="7">
    <source>
        <dbReference type="ARBA" id="ARBA00049348"/>
    </source>
</evidence>
<name>A0A537JAH7_9BACT</name>
<dbReference type="GO" id="GO:0032259">
    <property type="term" value="P:methylation"/>
    <property type="evidence" value="ECO:0007669"/>
    <property type="project" value="UniProtKB-KW"/>
</dbReference>
<evidence type="ECO:0000256" key="5">
    <source>
        <dbReference type="ARBA" id="ARBA00022763"/>
    </source>
</evidence>
<dbReference type="PANTHER" id="PTHR10815">
    <property type="entry name" value="METHYLATED-DNA--PROTEIN-CYSTEINE METHYLTRANSFERASE"/>
    <property type="match status" value="1"/>
</dbReference>
<evidence type="ECO:0000256" key="2">
    <source>
        <dbReference type="ARBA" id="ARBA00022490"/>
    </source>
</evidence>
<accession>A0A537JAH7</accession>
<dbReference type="GO" id="GO:0003908">
    <property type="term" value="F:methylated-DNA-[protein]-cysteine S-methyltransferase activity"/>
    <property type="evidence" value="ECO:0007669"/>
    <property type="project" value="UniProtKB-UniRule"/>
</dbReference>
<feature type="domain" description="Methylated-DNA-[protein]-cysteine S-methyltransferase DNA binding" evidence="9">
    <location>
        <begin position="85"/>
        <end position="163"/>
    </location>
</feature>
<dbReference type="InterPro" id="IPR036217">
    <property type="entry name" value="MethylDNA_cys_MeTrfase_DNAb"/>
</dbReference>
<dbReference type="FunFam" id="1.10.10.10:FF:000337">
    <property type="entry name" value="Methylated-DNA--protein-cysteine methyltransferase"/>
    <property type="match status" value="1"/>
</dbReference>
<evidence type="ECO:0000256" key="4">
    <source>
        <dbReference type="ARBA" id="ARBA00022679"/>
    </source>
</evidence>
<comment type="function">
    <text evidence="8">Involved in the cellular defense against the biological effects of O6-methylguanine (O6-MeG) and O4-methylthymine (O4-MeT) in DNA. Repairs the methylated nucleobase in DNA by stoichiometrically transferring the methyl group to a cysteine residue in the enzyme. This is a suicide reaction: the enzyme is irreversibly inactivated.</text>
</comment>
<dbReference type="InterPro" id="IPR036631">
    <property type="entry name" value="MGMT_N_sf"/>
</dbReference>
<keyword evidence="5 8" id="KW-0227">DNA damage</keyword>
<gene>
    <name evidence="11" type="ORF">E6H04_08495</name>
</gene>
<dbReference type="EC" id="2.1.1.63" evidence="8"/>
<comment type="catalytic activity">
    <reaction evidence="1 8">
        <text>a 4-O-methyl-thymidine in DNA + L-cysteinyl-[protein] = a thymidine in DNA + S-methyl-L-cysteinyl-[protein]</text>
        <dbReference type="Rhea" id="RHEA:53428"/>
        <dbReference type="Rhea" id="RHEA-COMP:10131"/>
        <dbReference type="Rhea" id="RHEA-COMP:10132"/>
        <dbReference type="Rhea" id="RHEA-COMP:13555"/>
        <dbReference type="Rhea" id="RHEA-COMP:13556"/>
        <dbReference type="ChEBI" id="CHEBI:29950"/>
        <dbReference type="ChEBI" id="CHEBI:82612"/>
        <dbReference type="ChEBI" id="CHEBI:137386"/>
        <dbReference type="ChEBI" id="CHEBI:137387"/>
        <dbReference type="EC" id="2.1.1.63"/>
    </reaction>
</comment>
<dbReference type="PROSITE" id="PS00374">
    <property type="entry name" value="MGMT"/>
    <property type="match status" value="1"/>
</dbReference>
<dbReference type="CDD" id="cd06445">
    <property type="entry name" value="ATase"/>
    <property type="match status" value="1"/>
</dbReference>
<dbReference type="Proteomes" id="UP000320048">
    <property type="component" value="Unassembled WGS sequence"/>
</dbReference>
<dbReference type="InterPro" id="IPR023546">
    <property type="entry name" value="MGMT"/>
</dbReference>
<comment type="subcellular location">
    <subcellularLocation>
        <location evidence="8">Cytoplasm</location>
    </subcellularLocation>
</comment>
<feature type="domain" description="Methylguanine DNA methyltransferase ribonuclease-like" evidence="10">
    <location>
        <begin position="9"/>
        <end position="79"/>
    </location>
</feature>
<evidence type="ECO:0000259" key="10">
    <source>
        <dbReference type="Pfam" id="PF02870"/>
    </source>
</evidence>
<dbReference type="InterPro" id="IPR008332">
    <property type="entry name" value="MethylG_MeTrfase_N"/>
</dbReference>
<dbReference type="PANTHER" id="PTHR10815:SF5">
    <property type="entry name" value="METHYLATED-DNA--PROTEIN-CYSTEINE METHYLTRANSFERASE"/>
    <property type="match status" value="1"/>
</dbReference>
<dbReference type="SUPFAM" id="SSF53155">
    <property type="entry name" value="Methylated DNA-protein cysteine methyltransferase domain"/>
    <property type="match status" value="1"/>
</dbReference>
<comment type="caution">
    <text evidence="11">The sequence shown here is derived from an EMBL/GenBank/DDBJ whole genome shotgun (WGS) entry which is preliminary data.</text>
</comment>
<dbReference type="InterPro" id="IPR036388">
    <property type="entry name" value="WH-like_DNA-bd_sf"/>
</dbReference>
<evidence type="ECO:0000313" key="11">
    <source>
        <dbReference type="EMBL" id="TMI80513.1"/>
    </source>
</evidence>
<reference evidence="11 12" key="1">
    <citation type="journal article" date="2019" name="Nat. Microbiol.">
        <title>Mediterranean grassland soil C-N compound turnover is dependent on rainfall and depth, and is mediated by genomically divergent microorganisms.</title>
        <authorList>
            <person name="Diamond S."/>
            <person name="Andeer P.F."/>
            <person name="Li Z."/>
            <person name="Crits-Christoph A."/>
            <person name="Burstein D."/>
            <person name="Anantharaman K."/>
            <person name="Lane K.R."/>
            <person name="Thomas B.C."/>
            <person name="Pan C."/>
            <person name="Northen T.R."/>
            <person name="Banfield J.F."/>
        </authorList>
    </citation>
    <scope>NUCLEOTIDE SEQUENCE [LARGE SCALE GENOMIC DNA]</scope>
    <source>
        <strain evidence="11">NP_7</strain>
    </source>
</reference>
<dbReference type="SUPFAM" id="SSF46767">
    <property type="entry name" value="Methylated DNA-protein cysteine methyltransferase, C-terminal domain"/>
    <property type="match status" value="1"/>
</dbReference>
<evidence type="ECO:0000256" key="6">
    <source>
        <dbReference type="ARBA" id="ARBA00023204"/>
    </source>
</evidence>
<dbReference type="HAMAP" id="MF_00772">
    <property type="entry name" value="OGT"/>
    <property type="match status" value="1"/>
</dbReference>
<sequence length="177" mass="19146">MDLSLDRLPSPIGTILLVCGGDALRALDFGDDEDRIRRLLDRHYREYRLVPGRAPATIRSRIEGYFEGEFTSLDRVPVETAGTPVQRLVWSALRAVPAGTTVTYGHLAARLGRPRATRAVGMANGSNPVPIVVPCHRVIGANGALTGYGGGLDRKRWLLSHERALLAGAELLPVSAD</sequence>
<evidence type="ECO:0000259" key="9">
    <source>
        <dbReference type="Pfam" id="PF01035"/>
    </source>
</evidence>
<dbReference type="Gene3D" id="1.10.10.10">
    <property type="entry name" value="Winged helix-like DNA-binding domain superfamily/Winged helix DNA-binding domain"/>
    <property type="match status" value="1"/>
</dbReference>
<evidence type="ECO:0000256" key="8">
    <source>
        <dbReference type="HAMAP-Rule" id="MF_00772"/>
    </source>
</evidence>
<dbReference type="InterPro" id="IPR014048">
    <property type="entry name" value="MethylDNA_cys_MeTrfase_DNA-bd"/>
</dbReference>
<organism evidence="11 12">
    <name type="scientific">Candidatus Segetimicrobium genomatis</name>
    <dbReference type="NCBI Taxonomy" id="2569760"/>
    <lineage>
        <taxon>Bacteria</taxon>
        <taxon>Bacillati</taxon>
        <taxon>Candidatus Sysuimicrobiota</taxon>
        <taxon>Candidatus Sysuimicrobiia</taxon>
        <taxon>Candidatus Sysuimicrobiales</taxon>
        <taxon>Candidatus Segetimicrobiaceae</taxon>
        <taxon>Candidatus Segetimicrobium</taxon>
    </lineage>
</organism>